<evidence type="ECO:0000313" key="2">
    <source>
        <dbReference type="EMBL" id="GJT80030.1"/>
    </source>
</evidence>
<evidence type="ECO:0000313" key="3">
    <source>
        <dbReference type="Proteomes" id="UP001151760"/>
    </source>
</evidence>
<protein>
    <submittedName>
        <fullName evidence="2">Uncharacterized protein</fullName>
    </submittedName>
</protein>
<comment type="caution">
    <text evidence="2">The sequence shown here is derived from an EMBL/GenBank/DDBJ whole genome shotgun (WGS) entry which is preliminary data.</text>
</comment>
<accession>A0ABQ5GWK7</accession>
<feature type="compositionally biased region" description="Basic and acidic residues" evidence="1">
    <location>
        <begin position="86"/>
        <end position="95"/>
    </location>
</feature>
<feature type="region of interest" description="Disordered" evidence="1">
    <location>
        <begin position="85"/>
        <end position="106"/>
    </location>
</feature>
<reference evidence="2" key="1">
    <citation type="journal article" date="2022" name="Int. J. Mol. Sci.">
        <title>Draft Genome of Tanacetum Coccineum: Genomic Comparison of Closely Related Tanacetum-Family Plants.</title>
        <authorList>
            <person name="Yamashiro T."/>
            <person name="Shiraishi A."/>
            <person name="Nakayama K."/>
            <person name="Satake H."/>
        </authorList>
    </citation>
    <scope>NUCLEOTIDE SEQUENCE</scope>
</reference>
<dbReference type="Proteomes" id="UP001151760">
    <property type="component" value="Unassembled WGS sequence"/>
</dbReference>
<evidence type="ECO:0000256" key="1">
    <source>
        <dbReference type="SAM" id="MobiDB-lite"/>
    </source>
</evidence>
<proteinExistence type="predicted"/>
<organism evidence="2 3">
    <name type="scientific">Tanacetum coccineum</name>
    <dbReference type="NCBI Taxonomy" id="301880"/>
    <lineage>
        <taxon>Eukaryota</taxon>
        <taxon>Viridiplantae</taxon>
        <taxon>Streptophyta</taxon>
        <taxon>Embryophyta</taxon>
        <taxon>Tracheophyta</taxon>
        <taxon>Spermatophyta</taxon>
        <taxon>Magnoliopsida</taxon>
        <taxon>eudicotyledons</taxon>
        <taxon>Gunneridae</taxon>
        <taxon>Pentapetalae</taxon>
        <taxon>asterids</taxon>
        <taxon>campanulids</taxon>
        <taxon>Asterales</taxon>
        <taxon>Asteraceae</taxon>
        <taxon>Asteroideae</taxon>
        <taxon>Anthemideae</taxon>
        <taxon>Anthemidinae</taxon>
        <taxon>Tanacetum</taxon>
    </lineage>
</organism>
<sequence length="258" mass="29421">MVRRWCGGHGGKMVEVVAEVRWLGDGSEMMLWCSGDRRPESGQKVGDGARKLEREERKICVASNYIVSTVQGSQDGHYVSDITDTEDTKQEKGNTEAEGSSSGPIRRRRYIYREPEEAEERLIDDYFGDDEYEPKYPEETFRRRVYESCCFWCSCCQFPYVAAKTFICYNRISDSRSMKFGFKMLLFNPLEFSKKDLSRNLKYVVPTGRVKVPAGRYVVPTGKDNVIVNAGRTKVIPAGRTILVLVVLCLLRVDSIVS</sequence>
<name>A0ABQ5GWK7_9ASTR</name>
<dbReference type="EMBL" id="BQNB010018953">
    <property type="protein sequence ID" value="GJT80030.1"/>
    <property type="molecule type" value="Genomic_DNA"/>
</dbReference>
<keyword evidence="3" id="KW-1185">Reference proteome</keyword>
<gene>
    <name evidence="2" type="ORF">Tco_1054372</name>
</gene>
<reference evidence="2" key="2">
    <citation type="submission" date="2022-01" db="EMBL/GenBank/DDBJ databases">
        <authorList>
            <person name="Yamashiro T."/>
            <person name="Shiraishi A."/>
            <person name="Satake H."/>
            <person name="Nakayama K."/>
        </authorList>
    </citation>
    <scope>NUCLEOTIDE SEQUENCE</scope>
</reference>